<dbReference type="InterPro" id="IPR000847">
    <property type="entry name" value="LysR_HTH_N"/>
</dbReference>
<comment type="similarity">
    <text evidence="1">Belongs to the LysR transcriptional regulatory family.</text>
</comment>
<keyword evidence="7" id="KW-1185">Reference proteome</keyword>
<evidence type="ECO:0000256" key="1">
    <source>
        <dbReference type="ARBA" id="ARBA00009437"/>
    </source>
</evidence>
<dbReference type="InterPro" id="IPR058163">
    <property type="entry name" value="LysR-type_TF_proteobact-type"/>
</dbReference>
<dbReference type="GO" id="GO:0006351">
    <property type="term" value="P:DNA-templated transcription"/>
    <property type="evidence" value="ECO:0007669"/>
    <property type="project" value="TreeGrafter"/>
</dbReference>
<keyword evidence="4" id="KW-0804">Transcription</keyword>
<gene>
    <name evidence="6" type="primary">gcvA_1</name>
    <name evidence="6" type="ORF">JAN5088_01609</name>
</gene>
<dbReference type="Gene3D" id="3.40.190.10">
    <property type="entry name" value="Periplasmic binding protein-like II"/>
    <property type="match status" value="2"/>
</dbReference>
<dbReference type="Pfam" id="PF00126">
    <property type="entry name" value="HTH_1"/>
    <property type="match status" value="1"/>
</dbReference>
<protein>
    <submittedName>
        <fullName evidence="6">Gcv operon activator</fullName>
    </submittedName>
</protein>
<name>A0A0M6XQH2_9RHOB</name>
<dbReference type="PANTHER" id="PTHR30537:SF79">
    <property type="entry name" value="TRANSCRIPTIONAL REGULATOR-RELATED"/>
    <property type="match status" value="1"/>
</dbReference>
<dbReference type="Gene3D" id="1.10.10.10">
    <property type="entry name" value="Winged helix-like DNA-binding domain superfamily/Winged helix DNA-binding domain"/>
    <property type="match status" value="1"/>
</dbReference>
<dbReference type="SUPFAM" id="SSF53850">
    <property type="entry name" value="Periplasmic binding protein-like II"/>
    <property type="match status" value="1"/>
</dbReference>
<dbReference type="Pfam" id="PF03466">
    <property type="entry name" value="LysR_substrate"/>
    <property type="match status" value="1"/>
</dbReference>
<keyword evidence="2" id="KW-0805">Transcription regulation</keyword>
<accession>A0A0M6XQH2</accession>
<proteinExistence type="inferred from homology"/>
<evidence type="ECO:0000256" key="3">
    <source>
        <dbReference type="ARBA" id="ARBA00023125"/>
    </source>
</evidence>
<evidence type="ECO:0000256" key="4">
    <source>
        <dbReference type="ARBA" id="ARBA00023163"/>
    </source>
</evidence>
<evidence type="ECO:0000313" key="7">
    <source>
        <dbReference type="Proteomes" id="UP000048908"/>
    </source>
</evidence>
<dbReference type="PANTHER" id="PTHR30537">
    <property type="entry name" value="HTH-TYPE TRANSCRIPTIONAL REGULATOR"/>
    <property type="match status" value="1"/>
</dbReference>
<dbReference type="PRINTS" id="PR00039">
    <property type="entry name" value="HTHLYSR"/>
</dbReference>
<feature type="domain" description="HTH lysR-type" evidence="5">
    <location>
        <begin position="4"/>
        <end position="61"/>
    </location>
</feature>
<dbReference type="AlphaFoldDB" id="A0A0M6XQH2"/>
<organism evidence="6 7">
    <name type="scientific">Jannaschia rubra</name>
    <dbReference type="NCBI Taxonomy" id="282197"/>
    <lineage>
        <taxon>Bacteria</taxon>
        <taxon>Pseudomonadati</taxon>
        <taxon>Pseudomonadota</taxon>
        <taxon>Alphaproteobacteria</taxon>
        <taxon>Rhodobacterales</taxon>
        <taxon>Roseobacteraceae</taxon>
        <taxon>Jannaschia</taxon>
    </lineage>
</organism>
<evidence type="ECO:0000259" key="5">
    <source>
        <dbReference type="PROSITE" id="PS50931"/>
    </source>
</evidence>
<dbReference type="InterPro" id="IPR036390">
    <property type="entry name" value="WH_DNA-bd_sf"/>
</dbReference>
<evidence type="ECO:0000256" key="2">
    <source>
        <dbReference type="ARBA" id="ARBA00023015"/>
    </source>
</evidence>
<dbReference type="InterPro" id="IPR036388">
    <property type="entry name" value="WH-like_DNA-bd_sf"/>
</dbReference>
<dbReference type="RefSeq" id="WP_055682295.1">
    <property type="nucleotide sequence ID" value="NZ_CXPG01000016.1"/>
</dbReference>
<dbReference type="EMBL" id="CXPG01000016">
    <property type="protein sequence ID" value="CTQ32837.1"/>
    <property type="molecule type" value="Genomic_DNA"/>
</dbReference>
<sequence length="306" mass="32955">MPKPPLTALRAFEAVARLGSFGAAAKALFVSQSAVSHQVRHLEDWLGRPLFDRRGPRPRLLPHGRDLARDLTLALGGIEAACDRARAQSESQSLVIAAIPSVAVCWLIPRLPAFRAAYPDIPVRIVYSFFGHEIDVSTVHLAFVYAPTVPALTGMRTERFLSGASVPVCSPALIDRYGGTIPPGRGFLDVGLLHDTDTSGWSAWFSRSGSTSPATFEGPVFEDFNLLRAAALSGQGVALCPTAMIESDLAQGHLVRLSDVTVLEGFGYYLLSHDPEHDVTLSMAATFRNWAFAARDGTEFPGTILA</sequence>
<evidence type="ECO:0000313" key="6">
    <source>
        <dbReference type="EMBL" id="CTQ32837.1"/>
    </source>
</evidence>
<dbReference type="GO" id="GO:0003700">
    <property type="term" value="F:DNA-binding transcription factor activity"/>
    <property type="evidence" value="ECO:0007669"/>
    <property type="project" value="InterPro"/>
</dbReference>
<dbReference type="SUPFAM" id="SSF46785">
    <property type="entry name" value="Winged helix' DNA-binding domain"/>
    <property type="match status" value="1"/>
</dbReference>
<dbReference type="PROSITE" id="PS50931">
    <property type="entry name" value="HTH_LYSR"/>
    <property type="match status" value="1"/>
</dbReference>
<dbReference type="Proteomes" id="UP000048908">
    <property type="component" value="Unassembled WGS sequence"/>
</dbReference>
<keyword evidence="3" id="KW-0238">DNA-binding</keyword>
<dbReference type="STRING" id="282197.SAMN04488517_11816"/>
<dbReference type="GO" id="GO:0043565">
    <property type="term" value="F:sequence-specific DNA binding"/>
    <property type="evidence" value="ECO:0007669"/>
    <property type="project" value="TreeGrafter"/>
</dbReference>
<dbReference type="OrthoDB" id="9813056at2"/>
<reference evidence="6 7" key="1">
    <citation type="submission" date="2015-07" db="EMBL/GenBank/DDBJ databases">
        <authorList>
            <person name="Noorani M."/>
        </authorList>
    </citation>
    <scope>NUCLEOTIDE SEQUENCE [LARGE SCALE GENOMIC DNA]</scope>
    <source>
        <strain evidence="6 7">CECT 5088</strain>
    </source>
</reference>
<dbReference type="InterPro" id="IPR005119">
    <property type="entry name" value="LysR_subst-bd"/>
</dbReference>